<proteinExistence type="predicted"/>
<dbReference type="AlphaFoldDB" id="A0AAN1XAN9"/>
<dbReference type="KEGG" id="seme:MIZ01_1626"/>
<evidence type="ECO:0000313" key="2">
    <source>
        <dbReference type="Proteomes" id="UP001320326"/>
    </source>
</evidence>
<dbReference type="EMBL" id="AP023423">
    <property type="protein sequence ID" value="BCK87829.1"/>
    <property type="molecule type" value="Genomic_DNA"/>
</dbReference>
<name>A0AAN1XAN9_9PROT</name>
<evidence type="ECO:0000313" key="1">
    <source>
        <dbReference type="EMBL" id="BCK87829.1"/>
    </source>
</evidence>
<sequence>MGQQMSDTDDFYLQVAYALSGCQLVEQELKLYISEALEYVRKCVGKRLPFKMVGQDYEDASLERLIQAFRKLTNNDELVDELNKFKTERNFISHKGIAHCLDPMGDLGDIWVAEFMPRLQAVQVEAERLRRAIREEGGSFKCHLYFGEFQE</sequence>
<gene>
    <name evidence="1" type="ORF">MIZ01_1626</name>
</gene>
<accession>A0AAN1XAN9</accession>
<protein>
    <submittedName>
        <fullName evidence="1">Uncharacterized protein</fullName>
    </submittedName>
</protein>
<keyword evidence="2" id="KW-1185">Reference proteome</keyword>
<reference evidence="1 2" key="1">
    <citation type="journal article" date="2022" name="Int. J. Syst. Evol. Microbiol.">
        <title>&lt;i&gt;Sideroxyarcus emersonii&lt;/i&gt; gen. nov. sp. nov., a neutrophilic, microaerobic iron- and thiosulfate-oxidizing bacterium isolated from iron-rich wetland sediment.</title>
        <authorList>
            <person name="Kato S."/>
            <person name="Itoh T."/>
            <person name="Iino T."/>
            <person name="Ohkuma M."/>
        </authorList>
    </citation>
    <scope>NUCLEOTIDE SEQUENCE [LARGE SCALE GENOMIC DNA]</scope>
    <source>
        <strain evidence="1 2">MIZ01</strain>
    </source>
</reference>
<dbReference type="Proteomes" id="UP001320326">
    <property type="component" value="Chromosome"/>
</dbReference>
<organism evidence="1 2">
    <name type="scientific">Sideroxyarcus emersonii</name>
    <dbReference type="NCBI Taxonomy" id="2764705"/>
    <lineage>
        <taxon>Bacteria</taxon>
        <taxon>Pseudomonadati</taxon>
        <taxon>Pseudomonadota</taxon>
        <taxon>Betaproteobacteria</taxon>
        <taxon>Nitrosomonadales</taxon>
        <taxon>Gallionellaceae</taxon>
        <taxon>Sideroxyarcus</taxon>
    </lineage>
</organism>